<accession>A0AAE0A5N8</accession>
<feature type="domain" description="DUF8039" evidence="3">
    <location>
        <begin position="233"/>
        <end position="317"/>
    </location>
</feature>
<evidence type="ECO:0000259" key="2">
    <source>
        <dbReference type="Pfam" id="PF13952"/>
    </source>
</evidence>
<reference evidence="4" key="1">
    <citation type="journal article" date="2023" name="Plant J.">
        <title>Genome sequences and population genomics provide insights into the demographic history, inbreeding, and mutation load of two 'living fossil' tree species of Dipteronia.</title>
        <authorList>
            <person name="Feng Y."/>
            <person name="Comes H.P."/>
            <person name="Chen J."/>
            <person name="Zhu S."/>
            <person name="Lu R."/>
            <person name="Zhang X."/>
            <person name="Li P."/>
            <person name="Qiu J."/>
            <person name="Olsen K.M."/>
            <person name="Qiu Y."/>
        </authorList>
    </citation>
    <scope>NUCLEOTIDE SEQUENCE</scope>
    <source>
        <strain evidence="4">NBL</strain>
    </source>
</reference>
<gene>
    <name evidence="4" type="ORF">Dsin_018532</name>
</gene>
<dbReference type="PANTHER" id="PTHR48258:SF3">
    <property type="entry name" value="FK506-BINDING PROTEIN 4-LIKE ISOFORM X1"/>
    <property type="match status" value="1"/>
</dbReference>
<dbReference type="AlphaFoldDB" id="A0AAE0A5N8"/>
<evidence type="ECO:0000256" key="1">
    <source>
        <dbReference type="SAM" id="Coils"/>
    </source>
</evidence>
<sequence>MVDYHMFQVPIFKCEWANIVNSVKIDEGFVLVNLHKGQSQFAKDPFILASQAKQVFYCKESDTSHWSKRFRDIRLGQQIRHTTGRRGMKLRNCVHQNEIEELCSSECPPNDSCIKEDAIAKVLGREKRGQVRGATPSRVDAQLQSGENVKLLEAKLKVTNDELSSLREMVAEIMKQNEHLHNRIAMKDAVGSEAFTRSHTCTSQVKNLNYFHLSLNCSQYESVPMAQDNSPLENARCQLLHWYLDDGVGDQVVAEERIASTDPKATLNHMPLGKGYWKVWVDMVYEDINLCQPTDEHGTLNQAIGSTVAWINDCIKLL</sequence>
<dbReference type="EMBL" id="JANJYJ010000006">
    <property type="protein sequence ID" value="KAK3204486.1"/>
    <property type="molecule type" value="Genomic_DNA"/>
</dbReference>
<feature type="coiled-coil region" evidence="1">
    <location>
        <begin position="149"/>
        <end position="183"/>
    </location>
</feature>
<evidence type="ECO:0000259" key="3">
    <source>
        <dbReference type="Pfam" id="PF26133"/>
    </source>
</evidence>
<comment type="caution">
    <text evidence="4">The sequence shown here is derived from an EMBL/GenBank/DDBJ whole genome shotgun (WGS) entry which is preliminary data.</text>
</comment>
<keyword evidence="1" id="KW-0175">Coiled coil</keyword>
<proteinExistence type="predicted"/>
<name>A0AAE0A5N8_9ROSI</name>
<dbReference type="Pfam" id="PF13952">
    <property type="entry name" value="DUF4216"/>
    <property type="match status" value="1"/>
</dbReference>
<evidence type="ECO:0008006" key="6">
    <source>
        <dbReference type="Google" id="ProtNLM"/>
    </source>
</evidence>
<evidence type="ECO:0000313" key="5">
    <source>
        <dbReference type="Proteomes" id="UP001281410"/>
    </source>
</evidence>
<dbReference type="Proteomes" id="UP001281410">
    <property type="component" value="Unassembled WGS sequence"/>
</dbReference>
<organism evidence="4 5">
    <name type="scientific">Dipteronia sinensis</name>
    <dbReference type="NCBI Taxonomy" id="43782"/>
    <lineage>
        <taxon>Eukaryota</taxon>
        <taxon>Viridiplantae</taxon>
        <taxon>Streptophyta</taxon>
        <taxon>Embryophyta</taxon>
        <taxon>Tracheophyta</taxon>
        <taxon>Spermatophyta</taxon>
        <taxon>Magnoliopsida</taxon>
        <taxon>eudicotyledons</taxon>
        <taxon>Gunneridae</taxon>
        <taxon>Pentapetalae</taxon>
        <taxon>rosids</taxon>
        <taxon>malvids</taxon>
        <taxon>Sapindales</taxon>
        <taxon>Sapindaceae</taxon>
        <taxon>Hippocastanoideae</taxon>
        <taxon>Acereae</taxon>
        <taxon>Dipteronia</taxon>
    </lineage>
</organism>
<dbReference type="InterPro" id="IPR025312">
    <property type="entry name" value="DUF4216"/>
</dbReference>
<protein>
    <recommendedName>
        <fullName evidence="6">DUF4216 domain-containing protein</fullName>
    </recommendedName>
</protein>
<keyword evidence="5" id="KW-1185">Reference proteome</keyword>
<dbReference type="PANTHER" id="PTHR48258">
    <property type="entry name" value="DUF4218 DOMAIN-CONTAINING PROTEIN-RELATED"/>
    <property type="match status" value="1"/>
</dbReference>
<dbReference type="InterPro" id="IPR058352">
    <property type="entry name" value="DUF8039"/>
</dbReference>
<evidence type="ECO:0000313" key="4">
    <source>
        <dbReference type="EMBL" id="KAK3204486.1"/>
    </source>
</evidence>
<dbReference type="Pfam" id="PF26133">
    <property type="entry name" value="DUF8039"/>
    <property type="match status" value="1"/>
</dbReference>
<feature type="domain" description="DUF4216" evidence="2">
    <location>
        <begin position="4"/>
        <end position="67"/>
    </location>
</feature>